<proteinExistence type="predicted"/>
<dbReference type="InParanoid" id="T1EK30"/>
<dbReference type="HOGENOM" id="CLU_210040_0_0_1"/>
<evidence type="ECO:0008006" key="4">
    <source>
        <dbReference type="Google" id="ProtNLM"/>
    </source>
</evidence>
<reference evidence="3" key="1">
    <citation type="submission" date="2012-12" db="EMBL/GenBank/DDBJ databases">
        <authorList>
            <person name="Hellsten U."/>
            <person name="Grimwood J."/>
            <person name="Chapman J.A."/>
            <person name="Shapiro H."/>
            <person name="Aerts A."/>
            <person name="Otillar R.P."/>
            <person name="Terry A.Y."/>
            <person name="Boore J.L."/>
            <person name="Simakov O."/>
            <person name="Marletaz F."/>
            <person name="Cho S.-J."/>
            <person name="Edsinger-Gonzales E."/>
            <person name="Havlak P."/>
            <person name="Kuo D.-H."/>
            <person name="Larsson T."/>
            <person name="Lv J."/>
            <person name="Arendt D."/>
            <person name="Savage R."/>
            <person name="Osoegawa K."/>
            <person name="de Jong P."/>
            <person name="Lindberg D.R."/>
            <person name="Seaver E.C."/>
            <person name="Weisblat D.A."/>
            <person name="Putnam N.H."/>
            <person name="Grigoriev I.V."/>
            <person name="Rokhsar D.S."/>
        </authorList>
    </citation>
    <scope>NUCLEOTIDE SEQUENCE</scope>
</reference>
<dbReference type="EMBL" id="AMQM01003268">
    <property type="status" value="NOT_ANNOTATED_CDS"/>
    <property type="molecule type" value="Genomic_DNA"/>
</dbReference>
<protein>
    <recommendedName>
        <fullName evidence="4">Reverse transcriptase domain-containing protein</fullName>
    </recommendedName>
</protein>
<dbReference type="EnsemblMetazoa" id="HelroT147851">
    <property type="protein sequence ID" value="HelroP147851"/>
    <property type="gene ID" value="HelroG147851"/>
</dbReference>
<name>T1EK30_HELRO</name>
<accession>T1EK30</accession>
<reference evidence="2" key="3">
    <citation type="submission" date="2015-06" db="UniProtKB">
        <authorList>
            <consortium name="EnsemblMetazoa"/>
        </authorList>
    </citation>
    <scope>IDENTIFICATION</scope>
</reference>
<gene>
    <name evidence="2" type="primary">20196930</name>
    <name evidence="1" type="ORF">HELRODRAFT_147851</name>
</gene>
<dbReference type="CTD" id="20196930"/>
<evidence type="ECO:0000313" key="1">
    <source>
        <dbReference type="EMBL" id="ESO08487.1"/>
    </source>
</evidence>
<reference evidence="1 3" key="2">
    <citation type="journal article" date="2013" name="Nature">
        <title>Insights into bilaterian evolution from three spiralian genomes.</title>
        <authorList>
            <person name="Simakov O."/>
            <person name="Marletaz F."/>
            <person name="Cho S.J."/>
            <person name="Edsinger-Gonzales E."/>
            <person name="Havlak P."/>
            <person name="Hellsten U."/>
            <person name="Kuo D.H."/>
            <person name="Larsson T."/>
            <person name="Lv J."/>
            <person name="Arendt D."/>
            <person name="Savage R."/>
            <person name="Osoegawa K."/>
            <person name="de Jong P."/>
            <person name="Grimwood J."/>
            <person name="Chapman J.A."/>
            <person name="Shapiro H."/>
            <person name="Aerts A."/>
            <person name="Otillar R.P."/>
            <person name="Terry A.Y."/>
            <person name="Boore J.L."/>
            <person name="Grigoriev I.V."/>
            <person name="Lindberg D.R."/>
            <person name="Seaver E.C."/>
            <person name="Weisblat D.A."/>
            <person name="Putnam N.H."/>
            <person name="Rokhsar D.S."/>
        </authorList>
    </citation>
    <scope>NUCLEOTIDE SEQUENCE</scope>
</reference>
<dbReference type="Proteomes" id="UP000015101">
    <property type="component" value="Unassembled WGS sequence"/>
</dbReference>
<dbReference type="EMBL" id="KB096080">
    <property type="protein sequence ID" value="ESO08487.1"/>
    <property type="molecule type" value="Genomic_DNA"/>
</dbReference>
<organism evidence="2 3">
    <name type="scientific">Helobdella robusta</name>
    <name type="common">Californian leech</name>
    <dbReference type="NCBI Taxonomy" id="6412"/>
    <lineage>
        <taxon>Eukaryota</taxon>
        <taxon>Metazoa</taxon>
        <taxon>Spiralia</taxon>
        <taxon>Lophotrochozoa</taxon>
        <taxon>Annelida</taxon>
        <taxon>Clitellata</taxon>
        <taxon>Hirudinea</taxon>
        <taxon>Rhynchobdellida</taxon>
        <taxon>Glossiphoniidae</taxon>
        <taxon>Helobdella</taxon>
    </lineage>
</organism>
<dbReference type="RefSeq" id="XP_009013417.1">
    <property type="nucleotide sequence ID" value="XM_009015169.1"/>
</dbReference>
<dbReference type="AlphaFoldDB" id="T1EK30"/>
<evidence type="ECO:0000313" key="3">
    <source>
        <dbReference type="Proteomes" id="UP000015101"/>
    </source>
</evidence>
<keyword evidence="3" id="KW-1185">Reference proteome</keyword>
<dbReference type="OrthoDB" id="6153278at2759"/>
<dbReference type="KEGG" id="hro:HELRODRAFT_147851"/>
<dbReference type="GeneID" id="20196930"/>
<evidence type="ECO:0000313" key="2">
    <source>
        <dbReference type="EnsemblMetazoa" id="HelroP147851"/>
    </source>
</evidence>
<sequence>NCAVMVSLDLSAAFDTINHQMLIDRFEAEYDITRSALSWFQSYFSNRSQGIKL</sequence>